<dbReference type="EMBL" id="JAOTPO010000009">
    <property type="protein sequence ID" value="MDE5414506.1"/>
    <property type="molecule type" value="Genomic_DNA"/>
</dbReference>
<protein>
    <submittedName>
        <fullName evidence="5">FAD-dependent oxidoreductase</fullName>
    </submittedName>
</protein>
<dbReference type="PANTHER" id="PTHR43563">
    <property type="entry name" value="AMINE OXIDASE"/>
    <property type="match status" value="1"/>
</dbReference>
<evidence type="ECO:0000259" key="4">
    <source>
        <dbReference type="Pfam" id="PF01593"/>
    </source>
</evidence>
<gene>
    <name evidence="5" type="ORF">N7Z68_14090</name>
</gene>
<feature type="domain" description="Amine oxidase" evidence="4">
    <location>
        <begin position="17"/>
        <end position="444"/>
    </location>
</feature>
<accession>A0ABT5VGC3</accession>
<evidence type="ECO:0000256" key="1">
    <source>
        <dbReference type="ARBA" id="ARBA00001974"/>
    </source>
</evidence>
<dbReference type="InterPro" id="IPR001613">
    <property type="entry name" value="Flavin_amine_oxidase"/>
</dbReference>
<evidence type="ECO:0000313" key="6">
    <source>
        <dbReference type="Proteomes" id="UP001148125"/>
    </source>
</evidence>
<organism evidence="5 6">
    <name type="scientific">Alkalihalobacterium chitinilyticum</name>
    <dbReference type="NCBI Taxonomy" id="2980103"/>
    <lineage>
        <taxon>Bacteria</taxon>
        <taxon>Bacillati</taxon>
        <taxon>Bacillota</taxon>
        <taxon>Bacilli</taxon>
        <taxon>Bacillales</taxon>
        <taxon>Bacillaceae</taxon>
        <taxon>Alkalihalobacterium</taxon>
    </lineage>
</organism>
<dbReference type="Proteomes" id="UP001148125">
    <property type="component" value="Unassembled WGS sequence"/>
</dbReference>
<dbReference type="SUPFAM" id="SSF51905">
    <property type="entry name" value="FAD/NAD(P)-binding domain"/>
    <property type="match status" value="1"/>
</dbReference>
<evidence type="ECO:0000256" key="2">
    <source>
        <dbReference type="ARBA" id="ARBA00005995"/>
    </source>
</evidence>
<dbReference type="InterPro" id="IPR050703">
    <property type="entry name" value="Flavin_MAO"/>
</dbReference>
<dbReference type="PANTHER" id="PTHR43563:SF1">
    <property type="entry name" value="AMINE OXIDASE [FLAVIN-CONTAINING] B"/>
    <property type="match status" value="1"/>
</dbReference>
<dbReference type="InterPro" id="IPR002937">
    <property type="entry name" value="Amino_oxidase"/>
</dbReference>
<keyword evidence="3" id="KW-0560">Oxidoreductase</keyword>
<comment type="caution">
    <text evidence="5">The sequence shown here is derived from an EMBL/GenBank/DDBJ whole genome shotgun (WGS) entry which is preliminary data.</text>
</comment>
<evidence type="ECO:0000313" key="5">
    <source>
        <dbReference type="EMBL" id="MDE5414506.1"/>
    </source>
</evidence>
<proteinExistence type="inferred from homology"/>
<dbReference type="SUPFAM" id="SSF54373">
    <property type="entry name" value="FAD-linked reductases, C-terminal domain"/>
    <property type="match status" value="1"/>
</dbReference>
<dbReference type="InterPro" id="IPR036188">
    <property type="entry name" value="FAD/NAD-bd_sf"/>
</dbReference>
<dbReference type="Gene3D" id="3.50.50.60">
    <property type="entry name" value="FAD/NAD(P)-binding domain"/>
    <property type="match status" value="1"/>
</dbReference>
<comment type="cofactor">
    <cofactor evidence="1">
        <name>FAD</name>
        <dbReference type="ChEBI" id="CHEBI:57692"/>
    </cofactor>
</comment>
<dbReference type="RefSeq" id="WP_275119119.1">
    <property type="nucleotide sequence ID" value="NZ_JAOTPO010000009.1"/>
</dbReference>
<sequence length="452" mass="51214">MANSHNEVNVVIIGAGLSGLTAAFELKKQDISFTILEARDRAGGRIYSLKEDHFGLDLGAQWISTHHEKMKRLIAEYDLETISTSQKGKTIYEQRGRVKEVNGFLPPVSRLALMDLFKVKRKINHMIKQLPDEAPWNSELGQSLDQITMQDFVNASMFTDEGKIHFTLLAEEELSTKMYNVSALDVFWFLKSAGSVNKLLSAEQYWIREGASSLVESMAERLEDYIEYNRPVEEVKYDSYNEAVVSSGEKQWKAKKVIITVPPNITGNIKFDPELPKARTALQKESDFPFVMKMVVVYDKPFWREAGLNGSLFSDQGPISLTMDSSPKDQRFGVLTILIGGENAQIYSKMGQEYRRNETIKTLVRFFGEKAGTPIQVYEKDWSEDKWTRGGYGSHFPPGTLTKYGNALTEPVGPIHWAGSETATKWRLYMEGAVQSGQRAAEEVWHDLHSKQ</sequence>
<evidence type="ECO:0000256" key="3">
    <source>
        <dbReference type="ARBA" id="ARBA00023002"/>
    </source>
</evidence>
<keyword evidence="6" id="KW-1185">Reference proteome</keyword>
<dbReference type="Pfam" id="PF01593">
    <property type="entry name" value="Amino_oxidase"/>
    <property type="match status" value="1"/>
</dbReference>
<reference evidence="5" key="1">
    <citation type="submission" date="2024-05" db="EMBL/GenBank/DDBJ databases">
        <title>Alkalihalobacillus sp. strain MEB203 novel alkaliphilic bacterium from Lonar Lake, India.</title>
        <authorList>
            <person name="Joshi A."/>
            <person name="Thite S."/>
            <person name="Mengade P."/>
        </authorList>
    </citation>
    <scope>NUCLEOTIDE SEQUENCE</scope>
    <source>
        <strain evidence="5">MEB 203</strain>
    </source>
</reference>
<comment type="similarity">
    <text evidence="2">Belongs to the flavin monoamine oxidase family.</text>
</comment>
<name>A0ABT5VGC3_9BACI</name>
<dbReference type="PRINTS" id="PR00757">
    <property type="entry name" value="AMINEOXDASEF"/>
</dbReference>